<evidence type="ECO:0000259" key="4">
    <source>
        <dbReference type="SMART" id="SM00382"/>
    </source>
</evidence>
<evidence type="ECO:0000313" key="5">
    <source>
        <dbReference type="EMBL" id="MCX2743881.1"/>
    </source>
</evidence>
<dbReference type="RefSeq" id="WP_266056341.1">
    <property type="nucleotide sequence ID" value="NZ_JAPFQN010000005.1"/>
</dbReference>
<dbReference type="CDD" id="cd19481">
    <property type="entry name" value="RecA-like_protease"/>
    <property type="match status" value="1"/>
</dbReference>
<comment type="similarity">
    <text evidence="1">Belongs to the AAA ATPase family.</text>
</comment>
<dbReference type="InterPro" id="IPR003593">
    <property type="entry name" value="AAA+_ATPase"/>
</dbReference>
<reference evidence="5 6" key="1">
    <citation type="submission" date="2022-11" db="EMBL/GenBank/DDBJ databases">
        <title>The characterization of three novel Bacteroidetes species and genomic analysis of their roles in tidal elemental geochemical cycles.</title>
        <authorList>
            <person name="Ma K."/>
        </authorList>
    </citation>
    <scope>NUCLEOTIDE SEQUENCE [LARGE SCALE GENOMIC DNA]</scope>
    <source>
        <strain evidence="5 6">M17</strain>
    </source>
</reference>
<protein>
    <submittedName>
        <fullName evidence="5">ATP-binding protein</fullName>
    </submittedName>
</protein>
<dbReference type="PANTHER" id="PTHR23073">
    <property type="entry name" value="26S PROTEASOME REGULATORY SUBUNIT"/>
    <property type="match status" value="1"/>
</dbReference>
<proteinExistence type="inferred from homology"/>
<dbReference type="Proteomes" id="UP001209885">
    <property type="component" value="Unassembled WGS sequence"/>
</dbReference>
<dbReference type="Gene3D" id="3.40.50.300">
    <property type="entry name" value="P-loop containing nucleotide triphosphate hydrolases"/>
    <property type="match status" value="1"/>
</dbReference>
<organism evidence="5 6">
    <name type="scientific">Mangrovivirga halotolerans</name>
    <dbReference type="NCBI Taxonomy" id="2993936"/>
    <lineage>
        <taxon>Bacteria</taxon>
        <taxon>Pseudomonadati</taxon>
        <taxon>Bacteroidota</taxon>
        <taxon>Cytophagia</taxon>
        <taxon>Cytophagales</taxon>
        <taxon>Mangrovivirgaceae</taxon>
        <taxon>Mangrovivirga</taxon>
    </lineage>
</organism>
<dbReference type="SMART" id="SM00382">
    <property type="entry name" value="AAA"/>
    <property type="match status" value="1"/>
</dbReference>
<comment type="caution">
    <text evidence="5">The sequence shown here is derived from an EMBL/GenBank/DDBJ whole genome shotgun (WGS) entry which is preliminary data.</text>
</comment>
<evidence type="ECO:0000313" key="6">
    <source>
        <dbReference type="Proteomes" id="UP001209885"/>
    </source>
</evidence>
<dbReference type="InterPro" id="IPR027417">
    <property type="entry name" value="P-loop_NTPase"/>
</dbReference>
<feature type="domain" description="AAA+ ATPase" evidence="4">
    <location>
        <begin position="241"/>
        <end position="373"/>
    </location>
</feature>
<sequence length="455" mass="52725">MQNINPISNAQNLTHSLLYLKKAIEYRLKNYYKENNALITNLNEDDLAFYDDDSAFASFIKSHTPNFAEYFIILLALAPHIQPDFIEKIIKESLPESGDFTEIGGQRDSEGRGFVPTGETALFFLAGDDLDLRFAVQKFFSNEHWFVRDEVLFLEKAKSGNPFYSGRIIMNPEYIELFTAGYVSNPDFGPTFPAQNIYTQMDWEDLVLSKPVQEQIEELKNWVEYNDELMDDWEMNKKLKPGYRVLFHGAPGTGKTLTATLLGKYTNKMVYRVDLSTVVSKYIGETEKNLENLFKKAARKDWILFFDEADALFGKRTNVSDAHDRYANQEVSYLLQRVENFDGLVILSTNYKTNIDEAFLRRFNAIIKFPFPSYDERKKIWEKSFPKEIVFEKGYDIPAIAAQYELSGGSIINIVQFSCLKMLSNNKNYIELEEVYKGIQREMEKEGKIFKKISK</sequence>
<gene>
    <name evidence="5" type="ORF">OO013_08390</name>
</gene>
<dbReference type="Pfam" id="PF00004">
    <property type="entry name" value="AAA"/>
    <property type="match status" value="1"/>
</dbReference>
<dbReference type="InterPro" id="IPR050221">
    <property type="entry name" value="26S_Proteasome_ATPase"/>
</dbReference>
<name>A0ABT3RQH7_9BACT</name>
<dbReference type="InterPro" id="IPR003959">
    <property type="entry name" value="ATPase_AAA_core"/>
</dbReference>
<dbReference type="GO" id="GO:0005524">
    <property type="term" value="F:ATP binding"/>
    <property type="evidence" value="ECO:0007669"/>
    <property type="project" value="UniProtKB-KW"/>
</dbReference>
<dbReference type="EMBL" id="JAPFQN010000005">
    <property type="protein sequence ID" value="MCX2743881.1"/>
    <property type="molecule type" value="Genomic_DNA"/>
</dbReference>
<evidence type="ECO:0000256" key="2">
    <source>
        <dbReference type="ARBA" id="ARBA00022741"/>
    </source>
</evidence>
<keyword evidence="3 5" id="KW-0067">ATP-binding</keyword>
<keyword evidence="2" id="KW-0547">Nucleotide-binding</keyword>
<accession>A0ABT3RQH7</accession>
<dbReference type="SUPFAM" id="SSF52540">
    <property type="entry name" value="P-loop containing nucleoside triphosphate hydrolases"/>
    <property type="match status" value="1"/>
</dbReference>
<evidence type="ECO:0000256" key="1">
    <source>
        <dbReference type="ARBA" id="ARBA00006914"/>
    </source>
</evidence>
<keyword evidence="6" id="KW-1185">Reference proteome</keyword>
<evidence type="ECO:0000256" key="3">
    <source>
        <dbReference type="ARBA" id="ARBA00022840"/>
    </source>
</evidence>